<dbReference type="NCBIfam" id="TIGR00696">
    <property type="entry name" value="wecG_tagA_cpsF"/>
    <property type="match status" value="1"/>
</dbReference>
<accession>A0A0V7ZFC4</accession>
<dbReference type="OrthoDB" id="9771846at2"/>
<dbReference type="AlphaFoldDB" id="A0A0V7ZFC4"/>
<reference evidence="3 4" key="1">
    <citation type="journal article" date="2015" name="Genome Announc.">
        <title>Draft Genome of the Euendolithic (true boring) Cyanobacterium Mastigocoleus testarum strain BC008.</title>
        <authorList>
            <person name="Guida B.S."/>
            <person name="Garcia-Pichel F."/>
        </authorList>
    </citation>
    <scope>NUCLEOTIDE SEQUENCE [LARGE SCALE GENOMIC DNA]</scope>
    <source>
        <strain evidence="3 4">BC008</strain>
    </source>
</reference>
<dbReference type="CDD" id="cd06533">
    <property type="entry name" value="Glyco_transf_WecG_TagA"/>
    <property type="match status" value="1"/>
</dbReference>
<dbReference type="EMBL" id="LMTZ01000140">
    <property type="protein sequence ID" value="KST63232.1"/>
    <property type="molecule type" value="Genomic_DNA"/>
</dbReference>
<keyword evidence="4" id="KW-1185">Reference proteome</keyword>
<organism evidence="3 4">
    <name type="scientific">Mastigocoleus testarum BC008</name>
    <dbReference type="NCBI Taxonomy" id="371196"/>
    <lineage>
        <taxon>Bacteria</taxon>
        <taxon>Bacillati</taxon>
        <taxon>Cyanobacteriota</taxon>
        <taxon>Cyanophyceae</taxon>
        <taxon>Nostocales</taxon>
        <taxon>Hapalosiphonaceae</taxon>
        <taxon>Mastigocoleus</taxon>
    </lineage>
</organism>
<proteinExistence type="predicted"/>
<comment type="caution">
    <text evidence="3">The sequence shown here is derived from an EMBL/GenBank/DDBJ whole genome shotgun (WGS) entry which is preliminary data.</text>
</comment>
<name>A0A0V7ZFC4_9CYAN</name>
<keyword evidence="2 3" id="KW-0808">Transferase</keyword>
<dbReference type="InterPro" id="IPR004629">
    <property type="entry name" value="WecG_TagA_CpsF"/>
</dbReference>
<evidence type="ECO:0000256" key="2">
    <source>
        <dbReference type="ARBA" id="ARBA00022679"/>
    </source>
</evidence>
<dbReference type="GO" id="GO:0016758">
    <property type="term" value="F:hexosyltransferase activity"/>
    <property type="evidence" value="ECO:0007669"/>
    <property type="project" value="TreeGrafter"/>
</dbReference>
<evidence type="ECO:0000256" key="1">
    <source>
        <dbReference type="ARBA" id="ARBA00022676"/>
    </source>
</evidence>
<protein>
    <submittedName>
        <fullName evidence="3">Glycosyl transferase</fullName>
    </submittedName>
</protein>
<dbReference type="RefSeq" id="WP_027842648.1">
    <property type="nucleotide sequence ID" value="NZ_LMTZ01000140.1"/>
</dbReference>
<sequence>MRKIKILDLEIDNFSQTEFLQEFKSGVLFTPNVDHLMKLQKDLEFQRAYDMSDYKICDSQIIVYASKFLGTPLEERISGADFFPAFYNYHRNNQDIRIFLLGAGKGVASQAQKNINQKIGRNIIVGSYSPPFGFEKDWAECEHIVNIIKNSSATVLAVGLGSPKQEKWILNYKESLPNIKIFMGLGATIDFEAGKIKRCPKWMGQVGLEWLFRLSREPQRLWKRYILDDIPFFLLVLKQKLNLYRKDDKTTMILEK</sequence>
<dbReference type="Proteomes" id="UP000053372">
    <property type="component" value="Unassembled WGS sequence"/>
</dbReference>
<dbReference type="Pfam" id="PF03808">
    <property type="entry name" value="Glyco_tran_WecG"/>
    <property type="match status" value="1"/>
</dbReference>
<dbReference type="PANTHER" id="PTHR34136">
    <property type="match status" value="1"/>
</dbReference>
<dbReference type="PANTHER" id="PTHR34136:SF1">
    <property type="entry name" value="UDP-N-ACETYL-D-MANNOSAMINURONIC ACID TRANSFERASE"/>
    <property type="match status" value="1"/>
</dbReference>
<keyword evidence="1" id="KW-0328">Glycosyltransferase</keyword>
<gene>
    <name evidence="3" type="ORF">BC008_38755</name>
</gene>
<evidence type="ECO:0000313" key="4">
    <source>
        <dbReference type="Proteomes" id="UP000053372"/>
    </source>
</evidence>
<evidence type="ECO:0000313" key="3">
    <source>
        <dbReference type="EMBL" id="KST63232.1"/>
    </source>
</evidence>